<sequence>MELIAITALCISLSFLLTPCASRQIQVQPSHDQALNLRVGFLITPRKLRLIEEAATTTVDGGKELLSCGKVREASAGKHHKKAGTTHARGGTRQERAEGGTEASQLFTMDYSHVRRRRPVNNKSLPVSP</sequence>
<dbReference type="EMBL" id="JACTNZ010000012">
    <property type="protein sequence ID" value="KAG5521324.1"/>
    <property type="molecule type" value="Genomic_DNA"/>
</dbReference>
<feature type="chain" id="PRO_5043798183" evidence="2">
    <location>
        <begin position="23"/>
        <end position="129"/>
    </location>
</feature>
<reference evidence="3" key="1">
    <citation type="submission" date="2020-08" db="EMBL/GenBank/DDBJ databases">
        <title>Plant Genome Project.</title>
        <authorList>
            <person name="Zhang R.-G."/>
        </authorList>
    </citation>
    <scope>NUCLEOTIDE SEQUENCE</scope>
    <source>
        <strain evidence="3">WSP0</strain>
        <tissue evidence="3">Leaf</tissue>
    </source>
</reference>
<name>A0AAV6I2F0_9ERIC</name>
<organism evidence="3 4">
    <name type="scientific">Rhododendron griersonianum</name>
    <dbReference type="NCBI Taxonomy" id="479676"/>
    <lineage>
        <taxon>Eukaryota</taxon>
        <taxon>Viridiplantae</taxon>
        <taxon>Streptophyta</taxon>
        <taxon>Embryophyta</taxon>
        <taxon>Tracheophyta</taxon>
        <taxon>Spermatophyta</taxon>
        <taxon>Magnoliopsida</taxon>
        <taxon>eudicotyledons</taxon>
        <taxon>Gunneridae</taxon>
        <taxon>Pentapetalae</taxon>
        <taxon>asterids</taxon>
        <taxon>Ericales</taxon>
        <taxon>Ericaceae</taxon>
        <taxon>Ericoideae</taxon>
        <taxon>Rhodoreae</taxon>
        <taxon>Rhododendron</taxon>
    </lineage>
</organism>
<evidence type="ECO:0000313" key="4">
    <source>
        <dbReference type="Proteomes" id="UP000823749"/>
    </source>
</evidence>
<proteinExistence type="predicted"/>
<evidence type="ECO:0000256" key="1">
    <source>
        <dbReference type="SAM" id="MobiDB-lite"/>
    </source>
</evidence>
<keyword evidence="2" id="KW-0732">Signal</keyword>
<protein>
    <submittedName>
        <fullName evidence="3">Uncharacterized protein</fullName>
    </submittedName>
</protein>
<dbReference type="Proteomes" id="UP000823749">
    <property type="component" value="Chromosome 12"/>
</dbReference>
<evidence type="ECO:0000313" key="3">
    <source>
        <dbReference type="EMBL" id="KAG5521324.1"/>
    </source>
</evidence>
<feature type="signal peptide" evidence="2">
    <location>
        <begin position="1"/>
        <end position="22"/>
    </location>
</feature>
<evidence type="ECO:0000256" key="2">
    <source>
        <dbReference type="SAM" id="SignalP"/>
    </source>
</evidence>
<accession>A0AAV6I2F0</accession>
<comment type="caution">
    <text evidence="3">The sequence shown here is derived from an EMBL/GenBank/DDBJ whole genome shotgun (WGS) entry which is preliminary data.</text>
</comment>
<keyword evidence="4" id="KW-1185">Reference proteome</keyword>
<dbReference type="AlphaFoldDB" id="A0AAV6I2F0"/>
<gene>
    <name evidence="3" type="ORF">RHGRI_033768</name>
</gene>
<feature type="region of interest" description="Disordered" evidence="1">
    <location>
        <begin position="72"/>
        <end position="129"/>
    </location>
</feature>